<dbReference type="SMART" id="SM00382">
    <property type="entry name" value="AAA"/>
    <property type="match status" value="1"/>
</dbReference>
<keyword evidence="2" id="KW-0813">Transport</keyword>
<evidence type="ECO:0000256" key="7">
    <source>
        <dbReference type="ARBA" id="ARBA00022989"/>
    </source>
</evidence>
<feature type="transmembrane region" description="Helical" evidence="9">
    <location>
        <begin position="458"/>
        <end position="484"/>
    </location>
</feature>
<dbReference type="InterPro" id="IPR036640">
    <property type="entry name" value="ABC1_TM_sf"/>
</dbReference>
<name>Q7V965_PROMM</name>
<dbReference type="InterPro" id="IPR039421">
    <property type="entry name" value="Type_1_exporter"/>
</dbReference>
<dbReference type="eggNOG" id="COG2274">
    <property type="taxonomic scope" value="Bacteria"/>
</dbReference>
<evidence type="ECO:0000259" key="11">
    <source>
        <dbReference type="PROSITE" id="PS50929"/>
    </source>
</evidence>
<dbReference type="Pfam" id="PF00664">
    <property type="entry name" value="ABC_membrane"/>
    <property type="match status" value="1"/>
</dbReference>
<dbReference type="GO" id="GO:0005524">
    <property type="term" value="F:ATP binding"/>
    <property type="evidence" value="ECO:0007669"/>
    <property type="project" value="UniProtKB-KW"/>
</dbReference>
<feature type="transmembrane region" description="Helical" evidence="9">
    <location>
        <begin position="650"/>
        <end position="668"/>
    </location>
</feature>
<dbReference type="SUPFAM" id="SSF52540">
    <property type="entry name" value="P-loop containing nucleoside triphosphate hydrolases"/>
    <property type="match status" value="1"/>
</dbReference>
<dbReference type="AlphaFoldDB" id="Q7V965"/>
<evidence type="ECO:0000256" key="5">
    <source>
        <dbReference type="ARBA" id="ARBA00022741"/>
    </source>
</evidence>
<dbReference type="GO" id="GO:0015421">
    <property type="term" value="F:ABC-type oligopeptide transporter activity"/>
    <property type="evidence" value="ECO:0007669"/>
    <property type="project" value="TreeGrafter"/>
</dbReference>
<evidence type="ECO:0000256" key="1">
    <source>
        <dbReference type="ARBA" id="ARBA00004651"/>
    </source>
</evidence>
<dbReference type="Proteomes" id="UP000001423">
    <property type="component" value="Chromosome"/>
</dbReference>
<evidence type="ECO:0000313" key="12">
    <source>
        <dbReference type="EMBL" id="CAE20268.1"/>
    </source>
</evidence>
<dbReference type="GO" id="GO:0005886">
    <property type="term" value="C:plasma membrane"/>
    <property type="evidence" value="ECO:0007669"/>
    <property type="project" value="UniProtKB-SubCell"/>
</dbReference>
<dbReference type="InterPro" id="IPR017871">
    <property type="entry name" value="ABC_transporter-like_CS"/>
</dbReference>
<dbReference type="PROSITE" id="PS50893">
    <property type="entry name" value="ABC_TRANSPORTER_2"/>
    <property type="match status" value="1"/>
</dbReference>
<dbReference type="InterPro" id="IPR003439">
    <property type="entry name" value="ABC_transporter-like_ATP-bd"/>
</dbReference>
<reference evidence="12 13" key="1">
    <citation type="journal article" date="2003" name="Nature">
        <title>Genome divergence in two Prochlorococcus ecotypes reflects oceanic niche differentiation.</title>
        <authorList>
            <person name="Rocap G."/>
            <person name="Larimer F.W."/>
            <person name="Lamerdin J.E."/>
            <person name="Malfatti S."/>
            <person name="Chain P."/>
            <person name="Ahlgren N.A."/>
            <person name="Arellano A."/>
            <person name="Coleman M."/>
            <person name="Hauser L."/>
            <person name="Hess W.R."/>
            <person name="Johnson Z.I."/>
            <person name="Land M.L."/>
            <person name="Lindell D."/>
            <person name="Post A.F."/>
            <person name="Regala W."/>
            <person name="Shah M."/>
            <person name="Shaw S.L."/>
            <person name="Steglich C."/>
            <person name="Sullivan M.B."/>
            <person name="Ting C.S."/>
            <person name="Tolonen A."/>
            <person name="Webb E.A."/>
            <person name="Zinser E.R."/>
            <person name="Chisholm S.W."/>
        </authorList>
    </citation>
    <scope>NUCLEOTIDE SEQUENCE [LARGE SCALE GENOMIC DNA]</scope>
    <source>
        <strain evidence="13">MIT 9313</strain>
    </source>
</reference>
<feature type="domain" description="ABC transporter" evidence="10">
    <location>
        <begin position="737"/>
        <end position="972"/>
    </location>
</feature>
<accession>Q7V965</accession>
<feature type="transmembrane region" description="Helical" evidence="9">
    <location>
        <begin position="562"/>
        <end position="582"/>
    </location>
</feature>
<dbReference type="HOGENOM" id="CLU_000604_95_0_3"/>
<keyword evidence="5" id="KW-0547">Nucleotide-binding</keyword>
<dbReference type="PROSITE" id="PS50929">
    <property type="entry name" value="ABC_TM1F"/>
    <property type="match status" value="1"/>
</dbReference>
<dbReference type="KEGG" id="pmt:PMT_0093"/>
<dbReference type="InterPro" id="IPR011527">
    <property type="entry name" value="ABC1_TM_dom"/>
</dbReference>
<evidence type="ECO:0000256" key="6">
    <source>
        <dbReference type="ARBA" id="ARBA00022840"/>
    </source>
</evidence>
<keyword evidence="7 9" id="KW-1133">Transmembrane helix</keyword>
<organism evidence="12 13">
    <name type="scientific">Prochlorococcus marinus (strain MIT 9313)</name>
    <dbReference type="NCBI Taxonomy" id="74547"/>
    <lineage>
        <taxon>Bacteria</taxon>
        <taxon>Bacillati</taxon>
        <taxon>Cyanobacteriota</taxon>
        <taxon>Cyanophyceae</taxon>
        <taxon>Synechococcales</taxon>
        <taxon>Prochlorococcaceae</taxon>
        <taxon>Prochlorococcus</taxon>
    </lineage>
</organism>
<comment type="subcellular location">
    <subcellularLocation>
        <location evidence="1">Cell membrane</location>
        <topology evidence="1">Multi-pass membrane protein</topology>
    </subcellularLocation>
</comment>
<keyword evidence="3" id="KW-1003">Cell membrane</keyword>
<protein>
    <submittedName>
        <fullName evidence="12">Multidrug efflux family ABC transporter</fullName>
    </submittedName>
</protein>
<dbReference type="PANTHER" id="PTHR43394:SF1">
    <property type="entry name" value="ATP-BINDING CASSETTE SUB-FAMILY B MEMBER 10, MITOCHONDRIAL"/>
    <property type="match status" value="1"/>
</dbReference>
<evidence type="ECO:0000256" key="4">
    <source>
        <dbReference type="ARBA" id="ARBA00022692"/>
    </source>
</evidence>
<dbReference type="InterPro" id="IPR003593">
    <property type="entry name" value="AAA+_ATPase"/>
</dbReference>
<feature type="domain" description="ABC transmembrane type-1" evidence="11">
    <location>
        <begin position="423"/>
        <end position="703"/>
    </location>
</feature>
<dbReference type="InterPro" id="IPR027417">
    <property type="entry name" value="P-loop_NTPase"/>
</dbReference>
<dbReference type="PANTHER" id="PTHR43394">
    <property type="entry name" value="ATP-DEPENDENT PERMEASE MDL1, MITOCHONDRIAL"/>
    <property type="match status" value="1"/>
</dbReference>
<keyword evidence="13" id="KW-1185">Reference proteome</keyword>
<evidence type="ECO:0000259" key="10">
    <source>
        <dbReference type="PROSITE" id="PS50893"/>
    </source>
</evidence>
<dbReference type="FunFam" id="3.40.50.300:FF:000221">
    <property type="entry name" value="Multidrug ABC transporter ATP-binding protein"/>
    <property type="match status" value="1"/>
</dbReference>
<proteinExistence type="predicted"/>
<dbReference type="CDD" id="cd18782">
    <property type="entry name" value="ABC_6TM_PrtD_LapB_HlyB_like"/>
    <property type="match status" value="1"/>
</dbReference>
<feature type="transmembrane region" description="Helical" evidence="9">
    <location>
        <begin position="536"/>
        <end position="556"/>
    </location>
</feature>
<sequence length="981" mass="109209">MSLKKSFNSTSKNYSRGSILIDENIWPTTLTKIRVGSVRWLSRHPGNGLLSPVQSQIAPNSPVGSWDLVTGIPVEHCLVTSDVFDAEECHLDVWIKQFLSAPTDHWPELQPFELISVFGDSLNKLPKFTFELVKLGSRFIELFELIAPLQLDNLSDLTQFVKDSGDAAIFCGSGQKSGLYGLCLQNANDQELERLYLQNNDFPLRLYRLKIPDTSAIHEFDSWLMNQIDIITGISEDFSYQFRDLRSLSTLSIESVDIDAVRADDINPTAVALLLMACQAVEVTPRLQRLQRTSSVLFKQATIPSLRTLISILAPLTELRLIELSQTYRNLLVSRTPFFAAPINNSAEDQDHLCLWQPREGLRFAVYDPLQSDSQPSFISLGDLPHNPQSIFTIEQDPTAGIERFGFRWFMPELKRHKLALSIILVSSLFIQVLQLANPLLIQQIIDLVLGQRSISTLYSYGSFLIVLAFFQSLLTGLRSLLFVETTNRIDVRVGTSIIDHLLHLPISYFDKRPVGEVSTRVGELENIRSFLTGQALTVFLDVLFSIIYIVVMLIYSVPLTIAALSTIPFSVILAVVFSPVIKNNIDDRAVSAAKTTSFLVEHLNGMMTVKSQNIEDLTRISWRRLYVDFVQKGFRLTGIGTIVGELNNFLTLLSSVLVIFVGAILVIDGKLSVGQLIAFRIISGYVTAPIMRLSTLWRSFQELSVSVQRLADVVESKTEPQTQTSRFILPPIKGNVKLCNLSFRYPGTEEVVLKRLNLTVPAGSFVGVVGGSGSGKSTLMKLFPLIYRPTGGTILIDDYDTQKVDLDSLRQQIGIVPQEPLLFAGSVWDNLIVGNAKATEKEVEKAVRASEAYEFIMQLPNGFETDVGERGGRLSGGQRQRLAIARALLSNPSLLVLDEATSALDYRTEAAVCRNLFKYLEGKTVFFVTHRLATIRPADVILMMDRGVVVESGTYDELLSAEGLFSSFVGCQNRDGSLNS</sequence>
<keyword evidence="6" id="KW-0067">ATP-binding</keyword>
<dbReference type="PROSITE" id="PS00211">
    <property type="entry name" value="ABC_TRANSPORTER_1"/>
    <property type="match status" value="1"/>
</dbReference>
<keyword evidence="4 9" id="KW-0812">Transmembrane</keyword>
<dbReference type="EMBL" id="BX548175">
    <property type="protein sequence ID" value="CAE20268.1"/>
    <property type="molecule type" value="Genomic_DNA"/>
</dbReference>
<dbReference type="Pfam" id="PF00005">
    <property type="entry name" value="ABC_tran"/>
    <property type="match status" value="1"/>
</dbReference>
<evidence type="ECO:0000313" key="13">
    <source>
        <dbReference type="Proteomes" id="UP000001423"/>
    </source>
</evidence>
<evidence type="ECO:0000256" key="2">
    <source>
        <dbReference type="ARBA" id="ARBA00022448"/>
    </source>
</evidence>
<feature type="transmembrane region" description="Helical" evidence="9">
    <location>
        <begin position="419"/>
        <end position="438"/>
    </location>
</feature>
<keyword evidence="8 9" id="KW-0472">Membrane</keyword>
<dbReference type="RefSeq" id="WP_011129472.1">
    <property type="nucleotide sequence ID" value="NC_005071.1"/>
</dbReference>
<dbReference type="OrthoDB" id="9760358at2"/>
<dbReference type="Gene3D" id="1.20.1560.10">
    <property type="entry name" value="ABC transporter type 1, transmembrane domain"/>
    <property type="match status" value="1"/>
</dbReference>
<dbReference type="Gene3D" id="3.40.50.300">
    <property type="entry name" value="P-loop containing nucleotide triphosphate hydrolases"/>
    <property type="match status" value="1"/>
</dbReference>
<evidence type="ECO:0000256" key="8">
    <source>
        <dbReference type="ARBA" id="ARBA00023136"/>
    </source>
</evidence>
<gene>
    <name evidence="12" type="ordered locus">PMT_0093</name>
</gene>
<dbReference type="GO" id="GO:0016887">
    <property type="term" value="F:ATP hydrolysis activity"/>
    <property type="evidence" value="ECO:0007669"/>
    <property type="project" value="InterPro"/>
</dbReference>
<dbReference type="SUPFAM" id="SSF90123">
    <property type="entry name" value="ABC transporter transmembrane region"/>
    <property type="match status" value="1"/>
</dbReference>
<evidence type="ECO:0000256" key="9">
    <source>
        <dbReference type="SAM" id="Phobius"/>
    </source>
</evidence>
<evidence type="ECO:0000256" key="3">
    <source>
        <dbReference type="ARBA" id="ARBA00022475"/>
    </source>
</evidence>